<keyword evidence="11 12" id="KW-0804">Transcription</keyword>
<dbReference type="SUPFAM" id="SSF56731">
    <property type="entry name" value="DNA primase core"/>
    <property type="match status" value="1"/>
</dbReference>
<dbReference type="InterPro" id="IPR006171">
    <property type="entry name" value="TOPRIM_dom"/>
</dbReference>
<evidence type="ECO:0000256" key="8">
    <source>
        <dbReference type="ARBA" id="ARBA00022833"/>
    </source>
</evidence>
<dbReference type="GO" id="GO:1990077">
    <property type="term" value="C:primosome complex"/>
    <property type="evidence" value="ECO:0007669"/>
    <property type="project" value="UniProtKB-KW"/>
</dbReference>
<evidence type="ECO:0000256" key="6">
    <source>
        <dbReference type="ARBA" id="ARBA00022723"/>
    </source>
</evidence>
<dbReference type="HOGENOM" id="CLU_013501_3_0_10"/>
<dbReference type="GO" id="GO:0006269">
    <property type="term" value="P:DNA replication, synthesis of primer"/>
    <property type="evidence" value="ECO:0007669"/>
    <property type="project" value="UniProtKB-UniRule"/>
</dbReference>
<dbReference type="FunFam" id="3.40.1360.10:FF:000002">
    <property type="entry name" value="DNA primase"/>
    <property type="match status" value="1"/>
</dbReference>
<evidence type="ECO:0000256" key="12">
    <source>
        <dbReference type="HAMAP-Rule" id="MF_00974"/>
    </source>
</evidence>
<keyword evidence="15" id="KW-1185">Reference proteome</keyword>
<evidence type="ECO:0000256" key="11">
    <source>
        <dbReference type="ARBA" id="ARBA00023163"/>
    </source>
</evidence>
<dbReference type="KEGG" id="rbc:BN938_1578"/>
<dbReference type="PROSITE" id="PS50880">
    <property type="entry name" value="TOPRIM"/>
    <property type="match status" value="1"/>
</dbReference>
<evidence type="ECO:0000256" key="7">
    <source>
        <dbReference type="ARBA" id="ARBA00022771"/>
    </source>
</evidence>
<dbReference type="InterPro" id="IPR006295">
    <property type="entry name" value="DNA_primase_DnaG"/>
</dbReference>
<evidence type="ECO:0000259" key="13">
    <source>
        <dbReference type="PROSITE" id="PS50880"/>
    </source>
</evidence>
<dbReference type="NCBIfam" id="TIGR01391">
    <property type="entry name" value="dnaG"/>
    <property type="match status" value="1"/>
</dbReference>
<comment type="cofactor">
    <cofactor evidence="12">
        <name>Zn(2+)</name>
        <dbReference type="ChEBI" id="CHEBI:29105"/>
    </cofactor>
    <text evidence="12">Binds 1 zinc ion per monomer.</text>
</comment>
<dbReference type="STRING" id="1433126.BN938_1578"/>
<proteinExistence type="inferred from homology"/>
<keyword evidence="3 12" id="KW-0808">Transferase</keyword>
<name>A0A060R8B0_9BACT</name>
<dbReference type="Proteomes" id="UP000027616">
    <property type="component" value="Chromosome I"/>
</dbReference>
<keyword evidence="4 12" id="KW-0548">Nucleotidyltransferase</keyword>
<protein>
    <recommendedName>
        <fullName evidence="12">DNA primase</fullName>
        <ecNumber evidence="12">2.7.7.101</ecNumber>
    </recommendedName>
</protein>
<organism evidence="14 15">
    <name type="scientific">Mucinivorans hirudinis</name>
    <dbReference type="NCBI Taxonomy" id="1433126"/>
    <lineage>
        <taxon>Bacteria</taxon>
        <taxon>Pseudomonadati</taxon>
        <taxon>Bacteroidota</taxon>
        <taxon>Bacteroidia</taxon>
        <taxon>Bacteroidales</taxon>
        <taxon>Rikenellaceae</taxon>
        <taxon>Mucinivorans</taxon>
    </lineage>
</organism>
<dbReference type="GO" id="GO:0005737">
    <property type="term" value="C:cytoplasm"/>
    <property type="evidence" value="ECO:0007669"/>
    <property type="project" value="TreeGrafter"/>
</dbReference>
<dbReference type="InterPro" id="IPR002694">
    <property type="entry name" value="Znf_CHC2"/>
</dbReference>
<dbReference type="InterPro" id="IPR037068">
    <property type="entry name" value="DNA_primase_core_N_sf"/>
</dbReference>
<comment type="function">
    <text evidence="12">RNA polymerase that catalyzes the synthesis of short RNA molecules used as primers for DNA polymerase during DNA replication.</text>
</comment>
<dbReference type="Pfam" id="PF08275">
    <property type="entry name" value="DNAG_N"/>
    <property type="match status" value="1"/>
</dbReference>
<evidence type="ECO:0000256" key="4">
    <source>
        <dbReference type="ARBA" id="ARBA00022695"/>
    </source>
</evidence>
<dbReference type="EC" id="2.7.7.101" evidence="12"/>
<dbReference type="Pfam" id="PF10410">
    <property type="entry name" value="DnaB_bind"/>
    <property type="match status" value="1"/>
</dbReference>
<feature type="domain" description="Toprim" evidence="13">
    <location>
        <begin position="255"/>
        <end position="338"/>
    </location>
</feature>
<dbReference type="GO" id="GO:0000428">
    <property type="term" value="C:DNA-directed RNA polymerase complex"/>
    <property type="evidence" value="ECO:0007669"/>
    <property type="project" value="UniProtKB-KW"/>
</dbReference>
<sequence>MIDRSTIDRIFSAADIVEVVSDYVTLKRKGVNYTACCPFHNEKTPSFMVSPAKGLYKCFGCGKGGNSVSFVMEHEKLSYPEALRLLAKKYNITIEERQLSEEEVVSNNDRESMMVLNSWASDFFVQELPKADFAYQYFVERGFTEQTIKKFGLGYCPENGEMAVAALKAGFQEQFLERTGLAGKRERGGFYDRFFGRVMFPIHSLSGRVIGFGGRTLRADKKVAKYLNSPESEVYHKSFTLYGIFFAKKAITQSDRCILVEGYTDVIQMHQAGIENVVASSGTSLTEEQIRLIKRFTNNITVIYDGDSAGIKASMRGIDMILQAGLTVRCVMLPEGEDPDSFAKSNSTQYLADYIAQNEVDFIRFKTALLLKDAEDDPIRRAEVISDIVSTIALIPSAIEQQVFIRECSRLLDISQDLLQVEVRRKSLGLVSGQKWYEKVRPRESEPVFAEDRDAVLQQIEVLEGEVIKYLVKYGGENFMFEDENFTEVEMPIAETILGELDSLEIVFANPLYVKILQMCESGIIKRDEMINSPEADVATFVTDLEFSEQLYNESRYWERSEKVFSTEKQRLGVAIPKSLSLLFERLAEQKIKLLIGTIQGENDTDIMLEINRLNELRKQIRERWDRIV</sequence>
<gene>
    <name evidence="12" type="primary">dnaG</name>
    <name evidence="14" type="ORF">BN938_1578</name>
</gene>
<dbReference type="GO" id="GO:0003899">
    <property type="term" value="F:DNA-directed RNA polymerase activity"/>
    <property type="evidence" value="ECO:0007669"/>
    <property type="project" value="UniProtKB-UniRule"/>
</dbReference>
<dbReference type="OrthoDB" id="9803773at2"/>
<dbReference type="InterPro" id="IPR013264">
    <property type="entry name" value="DNAG_N"/>
</dbReference>
<accession>A0A060R8B0</accession>
<dbReference type="InterPro" id="IPR050219">
    <property type="entry name" value="DnaG_primase"/>
</dbReference>
<evidence type="ECO:0000256" key="9">
    <source>
        <dbReference type="ARBA" id="ARBA00022842"/>
    </source>
</evidence>
<keyword evidence="9" id="KW-0460">Magnesium</keyword>
<evidence type="ECO:0000256" key="3">
    <source>
        <dbReference type="ARBA" id="ARBA00022679"/>
    </source>
</evidence>
<keyword evidence="1 12" id="KW-0240">DNA-directed RNA polymerase</keyword>
<dbReference type="Pfam" id="PF01807">
    <property type="entry name" value="Zn_ribbon_DnaG"/>
    <property type="match status" value="1"/>
</dbReference>
<dbReference type="SMART" id="SM00400">
    <property type="entry name" value="ZnF_CHCC"/>
    <property type="match status" value="1"/>
</dbReference>
<dbReference type="SMART" id="SM00493">
    <property type="entry name" value="TOPRIM"/>
    <property type="match status" value="1"/>
</dbReference>
<dbReference type="PANTHER" id="PTHR30313:SF2">
    <property type="entry name" value="DNA PRIMASE"/>
    <property type="match status" value="1"/>
</dbReference>
<dbReference type="SUPFAM" id="SSF57783">
    <property type="entry name" value="Zinc beta-ribbon"/>
    <property type="match status" value="1"/>
</dbReference>
<reference evidence="14 15" key="1">
    <citation type="journal article" date="2015" name="Genome Announc.">
        <title>Complete Genome Sequence of the Novel Leech Symbiont Mucinivorans hirudinis M3T.</title>
        <authorList>
            <person name="Nelson M.C."/>
            <person name="Bomar L."/>
            <person name="Graf J."/>
        </authorList>
    </citation>
    <scope>NUCLEOTIDE SEQUENCE [LARGE SCALE GENOMIC DNA]</scope>
    <source>
        <strain evidence="15">M3</strain>
    </source>
</reference>
<dbReference type="InterPro" id="IPR034151">
    <property type="entry name" value="TOPRIM_DnaG_bac"/>
</dbReference>
<keyword evidence="5 12" id="KW-0235">DNA replication</keyword>
<evidence type="ECO:0000313" key="14">
    <source>
        <dbReference type="EMBL" id="CDN31665.1"/>
    </source>
</evidence>
<comment type="domain">
    <text evidence="12">Contains an N-terminal zinc-binding domain, a central core domain that contains the primase activity, and a C-terminal DnaB-binding domain.</text>
</comment>
<evidence type="ECO:0000256" key="2">
    <source>
        <dbReference type="ARBA" id="ARBA00022515"/>
    </source>
</evidence>
<keyword evidence="2 12" id="KW-0639">Primosome</keyword>
<dbReference type="CDD" id="cd03364">
    <property type="entry name" value="TOPRIM_DnaG_primases"/>
    <property type="match status" value="1"/>
</dbReference>
<keyword evidence="7 12" id="KW-0863">Zinc-finger</keyword>
<evidence type="ECO:0000256" key="5">
    <source>
        <dbReference type="ARBA" id="ARBA00022705"/>
    </source>
</evidence>
<keyword evidence="6 12" id="KW-0479">Metal-binding</keyword>
<dbReference type="Gene3D" id="3.90.580.10">
    <property type="entry name" value="Zinc finger, CHC2-type domain"/>
    <property type="match status" value="1"/>
</dbReference>
<dbReference type="GO" id="GO:0008270">
    <property type="term" value="F:zinc ion binding"/>
    <property type="evidence" value="ECO:0007669"/>
    <property type="project" value="UniProtKB-UniRule"/>
</dbReference>
<dbReference type="InterPro" id="IPR030846">
    <property type="entry name" value="DnaG_bac"/>
</dbReference>
<dbReference type="Pfam" id="PF13155">
    <property type="entry name" value="Toprim_2"/>
    <property type="match status" value="1"/>
</dbReference>
<dbReference type="FunFam" id="3.90.580.10:FF:000001">
    <property type="entry name" value="DNA primase"/>
    <property type="match status" value="1"/>
</dbReference>
<keyword evidence="8 12" id="KW-0862">Zinc</keyword>
<dbReference type="Gene3D" id="3.40.1360.10">
    <property type="match status" value="1"/>
</dbReference>
<comment type="catalytic activity">
    <reaction evidence="12">
        <text>ssDNA + n NTP = ssDNA/pppN(pN)n-1 hybrid + (n-1) diphosphate.</text>
        <dbReference type="EC" id="2.7.7.101"/>
    </reaction>
</comment>
<dbReference type="Gene3D" id="3.90.980.10">
    <property type="entry name" value="DNA primase, catalytic core, N-terminal domain"/>
    <property type="match status" value="1"/>
</dbReference>
<feature type="zinc finger region" description="CHC2-type" evidence="12">
    <location>
        <begin position="37"/>
        <end position="61"/>
    </location>
</feature>
<evidence type="ECO:0000256" key="10">
    <source>
        <dbReference type="ARBA" id="ARBA00023125"/>
    </source>
</evidence>
<dbReference type="AlphaFoldDB" id="A0A060R8B0"/>
<evidence type="ECO:0000256" key="1">
    <source>
        <dbReference type="ARBA" id="ARBA00022478"/>
    </source>
</evidence>
<dbReference type="PATRIC" id="fig|1433126.3.peg.1563"/>
<evidence type="ECO:0000313" key="15">
    <source>
        <dbReference type="Proteomes" id="UP000027616"/>
    </source>
</evidence>
<dbReference type="HAMAP" id="MF_00974">
    <property type="entry name" value="DNA_primase_DnaG"/>
    <property type="match status" value="1"/>
</dbReference>
<dbReference type="PANTHER" id="PTHR30313">
    <property type="entry name" value="DNA PRIMASE"/>
    <property type="match status" value="1"/>
</dbReference>
<dbReference type="EMBL" id="HG934468">
    <property type="protein sequence ID" value="CDN31665.1"/>
    <property type="molecule type" value="Genomic_DNA"/>
</dbReference>
<comment type="similarity">
    <text evidence="12">Belongs to the DnaG primase family.</text>
</comment>
<dbReference type="InterPro" id="IPR036977">
    <property type="entry name" value="DNA_primase_Znf_CHC2"/>
</dbReference>
<keyword evidence="10 12" id="KW-0238">DNA-binding</keyword>
<dbReference type="eggNOG" id="COG0358">
    <property type="taxonomic scope" value="Bacteria"/>
</dbReference>
<comment type="subunit">
    <text evidence="12">Monomer. Interacts with DnaB.</text>
</comment>
<dbReference type="InterPro" id="IPR019475">
    <property type="entry name" value="DNA_primase_DnaB-bd"/>
</dbReference>
<dbReference type="GO" id="GO:0003677">
    <property type="term" value="F:DNA binding"/>
    <property type="evidence" value="ECO:0007669"/>
    <property type="project" value="UniProtKB-KW"/>
</dbReference>